<name>A0ACB5TGI2_CANBO</name>
<evidence type="ECO:0000313" key="2">
    <source>
        <dbReference type="Proteomes" id="UP001165101"/>
    </source>
</evidence>
<reference evidence="1" key="1">
    <citation type="submission" date="2023-04" db="EMBL/GenBank/DDBJ databases">
        <title>Candida boidinii NBRC 1967.</title>
        <authorList>
            <person name="Ichikawa N."/>
            <person name="Sato H."/>
            <person name="Tonouchi N."/>
        </authorList>
    </citation>
    <scope>NUCLEOTIDE SEQUENCE</scope>
    <source>
        <strain evidence="1">NBRC 1967</strain>
    </source>
</reference>
<evidence type="ECO:0000313" key="1">
    <source>
        <dbReference type="EMBL" id="GME88072.1"/>
    </source>
</evidence>
<proteinExistence type="predicted"/>
<protein>
    <submittedName>
        <fullName evidence="1">Unnamed protein product</fullName>
    </submittedName>
</protein>
<keyword evidence="2" id="KW-1185">Reference proteome</keyword>
<gene>
    <name evidence="1" type="ORF">Cboi01_000070600</name>
</gene>
<comment type="caution">
    <text evidence="1">The sequence shown here is derived from an EMBL/GenBank/DDBJ whole genome shotgun (WGS) entry which is preliminary data.</text>
</comment>
<sequence length="581" mass="65112">MDQEYIKNHEINKIEIGENDFKENKLNYFELLDYRFNEIINKYQTEETLPMWCKISTKAGKLFISINESIFLNTEIYNDDFFIAYPDSKRSSISSLTNGHNNSQSGSVVFTQNPFQKRSSSATDEHTLGSLTNADSTHHNSTSSASSGPLANITNNNNTSNGELHNNNNNSNTRTNGNTEIAVNANGIPEEPLRFNLGKIVLKSLLYNFIKYESNNLNSNSKSRKNTVHSKRLSSFGFWNNNNNNNNNNNENDLSRSSTNGVVGPESTVNNTNTNTNNPLPNSNSNSNTQNTNTNDDQADKPKRSFFGRKLSVSGKSNGNNNSNSNGNSSNSGSNNNQNTIEENKVVEPVDPLDLVKDTDALVQLISDDKYKLQIPSDMEVPRVKISNPINIDIIIQNEIRNNDKDENFIFYHFKLNELLNDINNLEKNLPVWISKFLLLNKFNSHPITKIGFIVKPDTNQTTSVISSAGNPHGHSHIHANGGGGGAAKKHQGVKPLPNLTNPGTRLNAHSMLRVSKVLEFTTERFTDPTIEMLNHVPVEDWLEITCRDKILPLHMTLATVKARIWKSNSDVELCYRRKTK</sequence>
<dbReference type="Proteomes" id="UP001165101">
    <property type="component" value="Unassembled WGS sequence"/>
</dbReference>
<dbReference type="EMBL" id="BSXV01000208">
    <property type="protein sequence ID" value="GME88072.1"/>
    <property type="molecule type" value="Genomic_DNA"/>
</dbReference>
<accession>A0ACB5TGI2</accession>
<organism evidence="1 2">
    <name type="scientific">Candida boidinii</name>
    <name type="common">Yeast</name>
    <dbReference type="NCBI Taxonomy" id="5477"/>
    <lineage>
        <taxon>Eukaryota</taxon>
        <taxon>Fungi</taxon>
        <taxon>Dikarya</taxon>
        <taxon>Ascomycota</taxon>
        <taxon>Saccharomycotina</taxon>
        <taxon>Pichiomycetes</taxon>
        <taxon>Pichiales</taxon>
        <taxon>Pichiaceae</taxon>
        <taxon>Ogataea</taxon>
        <taxon>Ogataea/Candida clade</taxon>
    </lineage>
</organism>